<evidence type="ECO:0000256" key="3">
    <source>
        <dbReference type="ARBA" id="ARBA00022692"/>
    </source>
</evidence>
<gene>
    <name evidence="7" type="ORF">C5O19_18915</name>
</gene>
<accession>A0A2S7IHS9</accession>
<protein>
    <submittedName>
        <fullName evidence="7">Ribonuclease BN</fullName>
    </submittedName>
</protein>
<feature type="transmembrane region" description="Helical" evidence="6">
    <location>
        <begin position="251"/>
        <end position="272"/>
    </location>
</feature>
<evidence type="ECO:0000313" key="7">
    <source>
        <dbReference type="EMBL" id="PQA55495.1"/>
    </source>
</evidence>
<feature type="transmembrane region" description="Helical" evidence="6">
    <location>
        <begin position="33"/>
        <end position="56"/>
    </location>
</feature>
<proteinExistence type="predicted"/>
<dbReference type="PANTHER" id="PTHR30213:SF1">
    <property type="entry name" value="INNER MEMBRANE PROTEIN YHJD"/>
    <property type="match status" value="1"/>
</dbReference>
<reference evidence="8" key="1">
    <citation type="submission" date="2018-02" db="EMBL/GenBank/DDBJ databases">
        <title>Genome sequencing of Solimonas sp. HR-BB.</title>
        <authorList>
            <person name="Lee Y."/>
            <person name="Jeon C.O."/>
        </authorList>
    </citation>
    <scope>NUCLEOTIDE SEQUENCE [LARGE SCALE GENOMIC DNA]</scope>
    <source>
        <strain evidence="8">HR-U</strain>
    </source>
</reference>
<name>A0A2S7IHS9_9BACT</name>
<sequence>MKEKISFKGIWEVLKNAFSGFSDDKVTKLGASLSYYTVFSMGPLIIVIISLCGIFLGREAVEGQIYETLNGFLGKESALQLQDIVKKAAISGKSNTAAVIGFGTLLLGATTVFAEIQDSINTIWGIRAKPKKGWLKMIQNRFLSFSVIVSLAFILLVSLAVTSLLDGISGRLQARFSDVSVVAFYVINQLITFAVISLIFGVVFKVLPDAKIKWKDVRAGAMVTAVLFMIGKFGISFYIGQSDVGGTYGAAGSLVIVLLWAYYSSLILYFGAEFTKAYAIKYGSAIHPSEYAVTIKEVQVEAGSKSIQQTEKEKEKVVS</sequence>
<evidence type="ECO:0000256" key="4">
    <source>
        <dbReference type="ARBA" id="ARBA00022989"/>
    </source>
</evidence>
<dbReference type="PANTHER" id="PTHR30213">
    <property type="entry name" value="INNER MEMBRANE PROTEIN YHJD"/>
    <property type="match status" value="1"/>
</dbReference>
<dbReference type="Proteomes" id="UP000239590">
    <property type="component" value="Unassembled WGS sequence"/>
</dbReference>
<dbReference type="AlphaFoldDB" id="A0A2S7IHS9"/>
<keyword evidence="4 6" id="KW-1133">Transmembrane helix</keyword>
<feature type="transmembrane region" description="Helical" evidence="6">
    <location>
        <begin position="182"/>
        <end position="207"/>
    </location>
</feature>
<organism evidence="7 8">
    <name type="scientific">Siphonobacter curvatus</name>
    <dbReference type="NCBI Taxonomy" id="2094562"/>
    <lineage>
        <taxon>Bacteria</taxon>
        <taxon>Pseudomonadati</taxon>
        <taxon>Bacteroidota</taxon>
        <taxon>Cytophagia</taxon>
        <taxon>Cytophagales</taxon>
        <taxon>Cytophagaceae</taxon>
        <taxon>Siphonobacter</taxon>
    </lineage>
</organism>
<dbReference type="InterPro" id="IPR017039">
    <property type="entry name" value="Virul_fac_BrkB"/>
</dbReference>
<comment type="subcellular location">
    <subcellularLocation>
        <location evidence="1">Cell membrane</location>
        <topology evidence="1">Multi-pass membrane protein</topology>
    </subcellularLocation>
</comment>
<dbReference type="EMBL" id="PTRA01000004">
    <property type="protein sequence ID" value="PQA55495.1"/>
    <property type="molecule type" value="Genomic_DNA"/>
</dbReference>
<feature type="transmembrane region" description="Helical" evidence="6">
    <location>
        <begin position="142"/>
        <end position="162"/>
    </location>
</feature>
<feature type="transmembrane region" description="Helical" evidence="6">
    <location>
        <begin position="219"/>
        <end position="239"/>
    </location>
</feature>
<evidence type="ECO:0000256" key="6">
    <source>
        <dbReference type="SAM" id="Phobius"/>
    </source>
</evidence>
<keyword evidence="5 6" id="KW-0472">Membrane</keyword>
<dbReference type="PIRSF" id="PIRSF035875">
    <property type="entry name" value="RNase_BN"/>
    <property type="match status" value="1"/>
</dbReference>
<dbReference type="NCBIfam" id="TIGR00765">
    <property type="entry name" value="yihY_not_rbn"/>
    <property type="match status" value="1"/>
</dbReference>
<dbReference type="GO" id="GO:0005886">
    <property type="term" value="C:plasma membrane"/>
    <property type="evidence" value="ECO:0007669"/>
    <property type="project" value="UniProtKB-SubCell"/>
</dbReference>
<keyword evidence="8" id="KW-1185">Reference proteome</keyword>
<evidence type="ECO:0000313" key="8">
    <source>
        <dbReference type="Proteomes" id="UP000239590"/>
    </source>
</evidence>
<evidence type="ECO:0000256" key="1">
    <source>
        <dbReference type="ARBA" id="ARBA00004651"/>
    </source>
</evidence>
<comment type="caution">
    <text evidence="7">The sequence shown here is derived from an EMBL/GenBank/DDBJ whole genome shotgun (WGS) entry which is preliminary data.</text>
</comment>
<keyword evidence="2" id="KW-1003">Cell membrane</keyword>
<dbReference type="Pfam" id="PF03631">
    <property type="entry name" value="Virul_fac_BrkB"/>
    <property type="match status" value="1"/>
</dbReference>
<dbReference type="RefSeq" id="WP_104714963.1">
    <property type="nucleotide sequence ID" value="NZ_PTRA01000004.1"/>
</dbReference>
<evidence type="ECO:0000256" key="2">
    <source>
        <dbReference type="ARBA" id="ARBA00022475"/>
    </source>
</evidence>
<keyword evidence="3 6" id="KW-0812">Transmembrane</keyword>
<evidence type="ECO:0000256" key="5">
    <source>
        <dbReference type="ARBA" id="ARBA00023136"/>
    </source>
</evidence>
<dbReference type="OrthoDB" id="9797028at2"/>